<dbReference type="Pfam" id="PF14748">
    <property type="entry name" value="P5CR_dimer"/>
    <property type="match status" value="1"/>
</dbReference>
<feature type="domain" description="Pyrroline-5-carboxylate reductase dimerisation" evidence="1">
    <location>
        <begin position="9"/>
        <end position="78"/>
    </location>
</feature>
<name>A0A1A9EWI3_9GAMM</name>
<accession>A0A1A9EWI3</accession>
<dbReference type="AlphaFoldDB" id="A0A1A9EWI3"/>
<dbReference type="KEGG" id="mars:A8C75_06845"/>
<sequence>MLDLFATVSEWLEQQGIAPEKARALILSASSGAAAMGADRSENSLRELSAGIATPNTLTRLGLDHLKGRGAFQPWAEACKLLSQQLDIPGRG</sequence>
<evidence type="ECO:0000313" key="2">
    <source>
        <dbReference type="EMBL" id="ANG62235.1"/>
    </source>
</evidence>
<dbReference type="EMBL" id="CP015839">
    <property type="protein sequence ID" value="ANG62235.1"/>
    <property type="molecule type" value="Genomic_DNA"/>
</dbReference>
<keyword evidence="3" id="KW-1185">Reference proteome</keyword>
<proteinExistence type="predicted"/>
<evidence type="ECO:0000313" key="3">
    <source>
        <dbReference type="Proteomes" id="UP000078070"/>
    </source>
</evidence>
<reference evidence="3" key="1">
    <citation type="submission" date="2016-05" db="EMBL/GenBank/DDBJ databases">
        <authorList>
            <person name="Baek K."/>
            <person name="Yang S.-J."/>
        </authorList>
    </citation>
    <scope>NUCLEOTIDE SEQUENCE [LARGE SCALE GENOMIC DNA]</scope>
    <source>
        <strain evidence="3">ST58-10</strain>
    </source>
</reference>
<gene>
    <name evidence="2" type="ORF">A8C75_06845</name>
</gene>
<dbReference type="Gene3D" id="1.10.3730.10">
    <property type="entry name" value="ProC C-terminal domain-like"/>
    <property type="match status" value="1"/>
</dbReference>
<reference evidence="2 3" key="2">
    <citation type="journal article" date="2018" name="Int. J. Syst. Evol. Microbiol.">
        <title>Marinobacterium aestuarii sp. nov., a benzene-degrading marine bacterium isolated from estuary sediment.</title>
        <authorList>
            <person name="Bae S.S."/>
            <person name="Jung J."/>
            <person name="Chung D."/>
            <person name="Baek K."/>
        </authorList>
    </citation>
    <scope>NUCLEOTIDE SEQUENCE [LARGE SCALE GENOMIC DNA]</scope>
    <source>
        <strain evidence="2 3">ST58-10</strain>
    </source>
</reference>
<protein>
    <recommendedName>
        <fullName evidence="1">Pyrroline-5-carboxylate reductase dimerisation domain-containing protein</fullName>
    </recommendedName>
</protein>
<dbReference type="OrthoDB" id="8418678at2"/>
<dbReference type="STRING" id="1821621.A8C75_06845"/>
<dbReference type="Proteomes" id="UP000078070">
    <property type="component" value="Chromosome"/>
</dbReference>
<dbReference type="InterPro" id="IPR029036">
    <property type="entry name" value="P5CR_dimer"/>
</dbReference>
<organism evidence="2 3">
    <name type="scientific">Marinobacterium aestuarii</name>
    <dbReference type="NCBI Taxonomy" id="1821621"/>
    <lineage>
        <taxon>Bacteria</taxon>
        <taxon>Pseudomonadati</taxon>
        <taxon>Pseudomonadota</taxon>
        <taxon>Gammaproteobacteria</taxon>
        <taxon>Oceanospirillales</taxon>
        <taxon>Oceanospirillaceae</taxon>
        <taxon>Marinobacterium</taxon>
    </lineage>
</organism>
<evidence type="ECO:0000259" key="1">
    <source>
        <dbReference type="Pfam" id="PF14748"/>
    </source>
</evidence>